<reference evidence="1" key="1">
    <citation type="submission" date="2022-08" db="EMBL/GenBank/DDBJ databases">
        <title>Genome Sequence of Fusarium decemcellulare.</title>
        <authorList>
            <person name="Buettner E."/>
        </authorList>
    </citation>
    <scope>NUCLEOTIDE SEQUENCE</scope>
    <source>
        <strain evidence="1">Babe19</strain>
    </source>
</reference>
<dbReference type="Proteomes" id="UP001148629">
    <property type="component" value="Unassembled WGS sequence"/>
</dbReference>
<name>A0ACC1S3B2_9HYPO</name>
<sequence length="388" mass="43810">MPKPSPDKHNGEEKGLKRKRSQSPEGQASRQKKEAEESSLTPQVILEQLTQDLMLTDEVLTLLCKAVELEYSGKEQDIRALGVLESLATGFFLSYYDSLLAPGRFEEVSKRVRLWLDASGHKGKELTYIDKRKACPDSVDIKAEKGALLELLRGTDTDHRTYKEWEVCALKGLREAIESEKLASFGHRLSLFTLDNLEKRLTAASSRYDQAKAGQRQALLDLAMIQGRRDIRDEIHRETEKLMQSMQVTLKTHCTEASQMSSDLSSRRSSRAFPVLPGGNQSQLDEALSKQLYQEEDKRQQRQQRDQTDYQRGTQYGDGIAAAKEKLSAAEAELEAALSEVEGCRNAVTAKKNHDDAEMVQAMLTRFSQLQEKDRRLWADGKVSLAME</sequence>
<dbReference type="EMBL" id="JANRMS010001090">
    <property type="protein sequence ID" value="KAJ3531165.1"/>
    <property type="molecule type" value="Genomic_DNA"/>
</dbReference>
<keyword evidence="2" id="KW-1185">Reference proteome</keyword>
<evidence type="ECO:0000313" key="2">
    <source>
        <dbReference type="Proteomes" id="UP001148629"/>
    </source>
</evidence>
<gene>
    <name evidence="1" type="ORF">NM208_g8996</name>
</gene>
<comment type="caution">
    <text evidence="1">The sequence shown here is derived from an EMBL/GenBank/DDBJ whole genome shotgun (WGS) entry which is preliminary data.</text>
</comment>
<protein>
    <submittedName>
        <fullName evidence="1">Uncharacterized protein</fullName>
    </submittedName>
</protein>
<organism evidence="1 2">
    <name type="scientific">Fusarium decemcellulare</name>
    <dbReference type="NCBI Taxonomy" id="57161"/>
    <lineage>
        <taxon>Eukaryota</taxon>
        <taxon>Fungi</taxon>
        <taxon>Dikarya</taxon>
        <taxon>Ascomycota</taxon>
        <taxon>Pezizomycotina</taxon>
        <taxon>Sordariomycetes</taxon>
        <taxon>Hypocreomycetidae</taxon>
        <taxon>Hypocreales</taxon>
        <taxon>Nectriaceae</taxon>
        <taxon>Fusarium</taxon>
        <taxon>Fusarium decemcellulare species complex</taxon>
    </lineage>
</organism>
<accession>A0ACC1S3B2</accession>
<proteinExistence type="predicted"/>
<evidence type="ECO:0000313" key="1">
    <source>
        <dbReference type="EMBL" id="KAJ3531165.1"/>
    </source>
</evidence>